<dbReference type="EMBL" id="REGC01000016">
    <property type="protein sequence ID" value="RMB57181.1"/>
    <property type="molecule type" value="Genomic_DNA"/>
</dbReference>
<sequence>MAQRKKYTKLGHADRSMWKMSPERLQEHLKLRSRATRIPNKKKQQAKKACRHTRRAFPLLNAPNISARIAQ</sequence>
<gene>
    <name evidence="1" type="ORF">D9543_09865</name>
</gene>
<protein>
    <submittedName>
        <fullName evidence="1">Uncharacterized protein</fullName>
    </submittedName>
</protein>
<accession>A0A3M0FWX7</accession>
<dbReference type="RefSeq" id="WP_121928159.1">
    <property type="nucleotide sequence ID" value="NZ_CP068291.1"/>
</dbReference>
<evidence type="ECO:0000313" key="1">
    <source>
        <dbReference type="EMBL" id="RMB57181.1"/>
    </source>
</evidence>
<reference evidence="1 2" key="1">
    <citation type="submission" date="2018-10" db="EMBL/GenBank/DDBJ databases">
        <title>Corynebacterium macginleyi genome sequencing and assembly of the type strain and two clinical samples.</title>
        <authorList>
            <person name="Bernier A.-M."/>
            <person name="Bernard K."/>
        </authorList>
    </citation>
    <scope>NUCLEOTIDE SEQUENCE [LARGE SCALE GENOMIC DNA]</scope>
    <source>
        <strain evidence="1 2">NML 120205</strain>
    </source>
</reference>
<comment type="caution">
    <text evidence="1">The sequence shown here is derived from an EMBL/GenBank/DDBJ whole genome shotgun (WGS) entry which is preliminary data.</text>
</comment>
<proteinExistence type="predicted"/>
<evidence type="ECO:0000313" key="2">
    <source>
        <dbReference type="Proteomes" id="UP000270649"/>
    </source>
</evidence>
<organism evidence="1 2">
    <name type="scientific">Corynebacterium macginleyi</name>
    <dbReference type="NCBI Taxonomy" id="38290"/>
    <lineage>
        <taxon>Bacteria</taxon>
        <taxon>Bacillati</taxon>
        <taxon>Actinomycetota</taxon>
        <taxon>Actinomycetes</taxon>
        <taxon>Mycobacteriales</taxon>
        <taxon>Corynebacteriaceae</taxon>
        <taxon>Corynebacterium</taxon>
    </lineage>
</organism>
<name>A0A3M0FWX7_9CORY</name>
<dbReference type="Proteomes" id="UP000270649">
    <property type="component" value="Unassembled WGS sequence"/>
</dbReference>
<dbReference type="AlphaFoldDB" id="A0A3M0FWX7"/>